<organism evidence="4 5">
    <name type="scientific">Coniophora puteana (strain RWD-64-598)</name>
    <name type="common">Brown rot fungus</name>
    <dbReference type="NCBI Taxonomy" id="741705"/>
    <lineage>
        <taxon>Eukaryota</taxon>
        <taxon>Fungi</taxon>
        <taxon>Dikarya</taxon>
        <taxon>Basidiomycota</taxon>
        <taxon>Agaricomycotina</taxon>
        <taxon>Agaricomycetes</taxon>
        <taxon>Agaricomycetidae</taxon>
        <taxon>Boletales</taxon>
        <taxon>Coniophorineae</taxon>
        <taxon>Coniophoraceae</taxon>
        <taxon>Coniophora</taxon>
    </lineage>
</organism>
<evidence type="ECO:0000256" key="2">
    <source>
        <dbReference type="SAM" id="Phobius"/>
    </source>
</evidence>
<feature type="region of interest" description="Disordered" evidence="1">
    <location>
        <begin position="163"/>
        <end position="199"/>
    </location>
</feature>
<evidence type="ECO:0000313" key="5">
    <source>
        <dbReference type="Proteomes" id="UP000053558"/>
    </source>
</evidence>
<dbReference type="RefSeq" id="XP_007764435.1">
    <property type="nucleotide sequence ID" value="XM_007766245.1"/>
</dbReference>
<keyword evidence="2" id="KW-0472">Membrane</keyword>
<dbReference type="Proteomes" id="UP000053558">
    <property type="component" value="Unassembled WGS sequence"/>
</dbReference>
<name>A0A5M3N0F8_CONPW</name>
<gene>
    <name evidence="4" type="ORF">CONPUDRAFT_149596</name>
</gene>
<evidence type="ECO:0008006" key="6">
    <source>
        <dbReference type="Google" id="ProtNLM"/>
    </source>
</evidence>
<evidence type="ECO:0000256" key="3">
    <source>
        <dbReference type="SAM" id="SignalP"/>
    </source>
</evidence>
<comment type="caution">
    <text evidence="4">The sequence shown here is derived from an EMBL/GenBank/DDBJ whole genome shotgun (WGS) entry which is preliminary data.</text>
</comment>
<feature type="compositionally biased region" description="Low complexity" evidence="1">
    <location>
        <begin position="176"/>
        <end position="199"/>
    </location>
</feature>
<dbReference type="EMBL" id="JH711574">
    <property type="protein sequence ID" value="EIW84727.1"/>
    <property type="molecule type" value="Genomic_DNA"/>
</dbReference>
<keyword evidence="5" id="KW-1185">Reference proteome</keyword>
<feature type="signal peptide" evidence="3">
    <location>
        <begin position="1"/>
        <end position="21"/>
    </location>
</feature>
<accession>A0A5M3N0F8</accession>
<dbReference type="OrthoDB" id="4991875at2759"/>
<dbReference type="OMA" id="AACTIAG"/>
<protein>
    <recommendedName>
        <fullName evidence="6">GPI anchored protein</fullName>
    </recommendedName>
</protein>
<dbReference type="AlphaFoldDB" id="A0A5M3N0F8"/>
<feature type="chain" id="PRO_5024422225" description="GPI anchored protein" evidence="3">
    <location>
        <begin position="22"/>
        <end position="230"/>
    </location>
</feature>
<feature type="transmembrane region" description="Helical" evidence="2">
    <location>
        <begin position="204"/>
        <end position="228"/>
    </location>
</feature>
<sequence>MFTSTRIATLMIVAGAQLVAADMSLYIPGFDPQPLSVSIIGAGSDGRTTYQVVPGAQTGAWASEDIGFVGTGKPIAPHQTLHPPHRSNLVLISFESPRTGTLVEGSDYASFRADEPELSLTLVEACHFAGGSATCTAAIPGQTTIVEVEAASPFLVQGNAAVATPTGSSGSGSGSGSSDSNGSNGATPGSGTASGAKPTSTANAAVGSAVVGASSVLIGAAAGLFAMAML</sequence>
<proteinExistence type="predicted"/>
<evidence type="ECO:0000256" key="1">
    <source>
        <dbReference type="SAM" id="MobiDB-lite"/>
    </source>
</evidence>
<keyword evidence="2" id="KW-0812">Transmembrane</keyword>
<dbReference type="KEGG" id="cput:CONPUDRAFT_149596"/>
<evidence type="ECO:0000313" key="4">
    <source>
        <dbReference type="EMBL" id="EIW84727.1"/>
    </source>
</evidence>
<keyword evidence="3" id="KW-0732">Signal</keyword>
<keyword evidence="2" id="KW-1133">Transmembrane helix</keyword>
<reference evidence="5" key="1">
    <citation type="journal article" date="2012" name="Science">
        <title>The Paleozoic origin of enzymatic lignin decomposition reconstructed from 31 fungal genomes.</title>
        <authorList>
            <person name="Floudas D."/>
            <person name="Binder M."/>
            <person name="Riley R."/>
            <person name="Barry K."/>
            <person name="Blanchette R.A."/>
            <person name="Henrissat B."/>
            <person name="Martinez A.T."/>
            <person name="Otillar R."/>
            <person name="Spatafora J.W."/>
            <person name="Yadav J.S."/>
            <person name="Aerts A."/>
            <person name="Benoit I."/>
            <person name="Boyd A."/>
            <person name="Carlson A."/>
            <person name="Copeland A."/>
            <person name="Coutinho P.M."/>
            <person name="de Vries R.P."/>
            <person name="Ferreira P."/>
            <person name="Findley K."/>
            <person name="Foster B."/>
            <person name="Gaskell J."/>
            <person name="Glotzer D."/>
            <person name="Gorecki P."/>
            <person name="Heitman J."/>
            <person name="Hesse C."/>
            <person name="Hori C."/>
            <person name="Igarashi K."/>
            <person name="Jurgens J.A."/>
            <person name="Kallen N."/>
            <person name="Kersten P."/>
            <person name="Kohler A."/>
            <person name="Kuees U."/>
            <person name="Kumar T.K.A."/>
            <person name="Kuo A."/>
            <person name="LaButti K."/>
            <person name="Larrondo L.F."/>
            <person name="Lindquist E."/>
            <person name="Ling A."/>
            <person name="Lombard V."/>
            <person name="Lucas S."/>
            <person name="Lundell T."/>
            <person name="Martin R."/>
            <person name="McLaughlin D.J."/>
            <person name="Morgenstern I."/>
            <person name="Morin E."/>
            <person name="Murat C."/>
            <person name="Nagy L.G."/>
            <person name="Nolan M."/>
            <person name="Ohm R.A."/>
            <person name="Patyshakuliyeva A."/>
            <person name="Rokas A."/>
            <person name="Ruiz-Duenas F.J."/>
            <person name="Sabat G."/>
            <person name="Salamov A."/>
            <person name="Samejima M."/>
            <person name="Schmutz J."/>
            <person name="Slot J.C."/>
            <person name="St John F."/>
            <person name="Stenlid J."/>
            <person name="Sun H."/>
            <person name="Sun S."/>
            <person name="Syed K."/>
            <person name="Tsang A."/>
            <person name="Wiebenga A."/>
            <person name="Young D."/>
            <person name="Pisabarro A."/>
            <person name="Eastwood D.C."/>
            <person name="Martin F."/>
            <person name="Cullen D."/>
            <person name="Grigoriev I.V."/>
            <person name="Hibbett D.S."/>
        </authorList>
    </citation>
    <scope>NUCLEOTIDE SEQUENCE [LARGE SCALE GENOMIC DNA]</scope>
    <source>
        <strain evidence="5">RWD-64-598 SS2</strain>
    </source>
</reference>
<dbReference type="GeneID" id="19202615"/>